<comment type="caution">
    <text evidence="8">The sequence shown here is derived from an EMBL/GenBank/DDBJ whole genome shotgun (WGS) entry which is preliminary data.</text>
</comment>
<dbReference type="InterPro" id="IPR051446">
    <property type="entry name" value="HTH_trans_reg/aminotransferase"/>
</dbReference>
<reference evidence="8 9" key="1">
    <citation type="submission" date="2020-10" db="EMBL/GenBank/DDBJ databases">
        <title>The genome sequence of Chitinilyticum litopenaei 4Y14.</title>
        <authorList>
            <person name="Liu Y."/>
        </authorList>
    </citation>
    <scope>NUCLEOTIDE SEQUENCE [LARGE SCALE GENOMIC DNA]</scope>
    <source>
        <strain evidence="8 9">4Y14</strain>
    </source>
</reference>
<feature type="domain" description="HTH gntR-type" evidence="7">
    <location>
        <begin position="13"/>
        <end position="80"/>
    </location>
</feature>
<keyword evidence="9" id="KW-1185">Reference proteome</keyword>
<organism evidence="8 9">
    <name type="scientific">Chitinilyticum piscinae</name>
    <dbReference type="NCBI Taxonomy" id="2866724"/>
    <lineage>
        <taxon>Bacteria</taxon>
        <taxon>Pseudomonadati</taxon>
        <taxon>Pseudomonadota</taxon>
        <taxon>Betaproteobacteria</taxon>
        <taxon>Neisseriales</taxon>
        <taxon>Chitinibacteraceae</taxon>
        <taxon>Chitinilyticum</taxon>
    </lineage>
</organism>
<dbReference type="SUPFAM" id="SSF46785">
    <property type="entry name" value="Winged helix' DNA-binding domain"/>
    <property type="match status" value="1"/>
</dbReference>
<gene>
    <name evidence="8" type="ORF">INR99_10330</name>
</gene>
<keyword evidence="8" id="KW-0032">Aminotransferase</keyword>
<dbReference type="InterPro" id="IPR036388">
    <property type="entry name" value="WH-like_DNA-bd_sf"/>
</dbReference>
<dbReference type="InterPro" id="IPR000524">
    <property type="entry name" value="Tscrpt_reg_HTH_GntR"/>
</dbReference>
<dbReference type="CDD" id="cd07377">
    <property type="entry name" value="WHTH_GntR"/>
    <property type="match status" value="1"/>
</dbReference>
<evidence type="ECO:0000256" key="2">
    <source>
        <dbReference type="ARBA" id="ARBA00021531"/>
    </source>
</evidence>
<dbReference type="PANTHER" id="PTHR46577:SF1">
    <property type="entry name" value="HTH-TYPE TRANSCRIPTIONAL REGULATORY PROTEIN GABR"/>
    <property type="match status" value="1"/>
</dbReference>
<protein>
    <recommendedName>
        <fullName evidence="2">Putative 8-amino-7-oxononanoate synthase</fullName>
    </recommendedName>
</protein>
<proteinExistence type="inferred from homology"/>
<dbReference type="Proteomes" id="UP000604481">
    <property type="component" value="Unassembled WGS sequence"/>
</dbReference>
<dbReference type="InterPro" id="IPR004839">
    <property type="entry name" value="Aminotransferase_I/II_large"/>
</dbReference>
<dbReference type="AlphaFoldDB" id="A0A8J7FN70"/>
<dbReference type="GO" id="GO:0003677">
    <property type="term" value="F:DNA binding"/>
    <property type="evidence" value="ECO:0007669"/>
    <property type="project" value="UniProtKB-KW"/>
</dbReference>
<dbReference type="PROSITE" id="PS50949">
    <property type="entry name" value="HTH_GNTR"/>
    <property type="match status" value="1"/>
</dbReference>
<evidence type="ECO:0000313" key="8">
    <source>
        <dbReference type="EMBL" id="MBE9609751.1"/>
    </source>
</evidence>
<keyword evidence="8" id="KW-0808">Transferase</keyword>
<dbReference type="GO" id="GO:0003700">
    <property type="term" value="F:DNA-binding transcription factor activity"/>
    <property type="evidence" value="ECO:0007669"/>
    <property type="project" value="InterPro"/>
</dbReference>
<dbReference type="CDD" id="cd00609">
    <property type="entry name" value="AAT_like"/>
    <property type="match status" value="1"/>
</dbReference>
<dbReference type="PANTHER" id="PTHR46577">
    <property type="entry name" value="HTH-TYPE TRANSCRIPTIONAL REGULATORY PROTEIN GABR"/>
    <property type="match status" value="1"/>
</dbReference>
<name>A0A8J7FN70_9NEIS</name>
<dbReference type="RefSeq" id="WP_194116274.1">
    <property type="nucleotide sequence ID" value="NZ_JADFUA010000005.1"/>
</dbReference>
<dbReference type="InterPro" id="IPR015421">
    <property type="entry name" value="PyrdxlP-dep_Trfase_major"/>
</dbReference>
<dbReference type="InterPro" id="IPR036390">
    <property type="entry name" value="WH_DNA-bd_sf"/>
</dbReference>
<evidence type="ECO:0000256" key="6">
    <source>
        <dbReference type="ARBA" id="ARBA00023163"/>
    </source>
</evidence>
<accession>A0A8J7FN70</accession>
<comment type="similarity">
    <text evidence="1">In the C-terminal section; belongs to the class-I pyridoxal-phosphate-dependent aminotransferase family.</text>
</comment>
<dbReference type="PRINTS" id="PR00035">
    <property type="entry name" value="HTHGNTR"/>
</dbReference>
<evidence type="ECO:0000256" key="4">
    <source>
        <dbReference type="ARBA" id="ARBA00023015"/>
    </source>
</evidence>
<dbReference type="EMBL" id="JADFUA010000005">
    <property type="protein sequence ID" value="MBE9609751.1"/>
    <property type="molecule type" value="Genomic_DNA"/>
</dbReference>
<dbReference type="Gene3D" id="3.40.640.10">
    <property type="entry name" value="Type I PLP-dependent aspartate aminotransferase-like (Major domain)"/>
    <property type="match status" value="1"/>
</dbReference>
<keyword evidence="3" id="KW-0663">Pyridoxal phosphate</keyword>
<dbReference type="Gene3D" id="1.10.10.10">
    <property type="entry name" value="Winged helix-like DNA-binding domain superfamily/Winged helix DNA-binding domain"/>
    <property type="match status" value="1"/>
</dbReference>
<keyword evidence="6" id="KW-0804">Transcription</keyword>
<dbReference type="Pfam" id="PF00392">
    <property type="entry name" value="GntR"/>
    <property type="match status" value="1"/>
</dbReference>
<keyword evidence="4" id="KW-0805">Transcription regulation</keyword>
<evidence type="ECO:0000256" key="1">
    <source>
        <dbReference type="ARBA" id="ARBA00005384"/>
    </source>
</evidence>
<dbReference type="GO" id="GO:0008483">
    <property type="term" value="F:transaminase activity"/>
    <property type="evidence" value="ECO:0007669"/>
    <property type="project" value="UniProtKB-KW"/>
</dbReference>
<dbReference type="SUPFAM" id="SSF53383">
    <property type="entry name" value="PLP-dependent transferases"/>
    <property type="match status" value="1"/>
</dbReference>
<evidence type="ECO:0000256" key="5">
    <source>
        <dbReference type="ARBA" id="ARBA00023125"/>
    </source>
</evidence>
<sequence length="492" mass="53274">MDYALLLGPHGNHSRQQQLYLGLRAAILDGRLAGGTRLPASRELAGELRIARNAVVYAYEQLASEGLVHASARGTVVAPLNRPGQLQPAAHTAAQQLSQRGGAFRTPFAEPEPASAFTPGVPALGDFPLARWQKRLARAWRSADAATIGYGPAAGEPALREAIASHLRSTRGVRCDTAQLFITDGTQHGLDLCARLFADAGNTAWVENPGYHGALNAWRTAQLEVRGIAVDEHGLRPLAADWQQHPPRLIYVTPSHQYPLGSVLSLERRLQLIADARAHGTLIIEDDYDSEFRRDGPPLPAMQGLEADAPVVYLGTFSKTLFPALRIGFMIVPAALVVQVEAALAQCQPRGRQIEQRALAGFIRDGEFLAHLRRMRKLYSERRDAMLAAIHRHFGELAEVCGGSSGIHLAIRIPVRIPDSLISQQARTAGLIARPLSAYRIGNEPDSASNGFILGYAQVPADEMDGQITMLAQLVREHAAGKQQTPDIPTTG</sequence>
<evidence type="ECO:0000259" key="7">
    <source>
        <dbReference type="PROSITE" id="PS50949"/>
    </source>
</evidence>
<evidence type="ECO:0000256" key="3">
    <source>
        <dbReference type="ARBA" id="ARBA00022898"/>
    </source>
</evidence>
<dbReference type="InterPro" id="IPR015424">
    <property type="entry name" value="PyrdxlP-dep_Trfase"/>
</dbReference>
<dbReference type="GO" id="GO:0030170">
    <property type="term" value="F:pyridoxal phosphate binding"/>
    <property type="evidence" value="ECO:0007669"/>
    <property type="project" value="InterPro"/>
</dbReference>
<keyword evidence="5" id="KW-0238">DNA-binding</keyword>
<evidence type="ECO:0000313" key="9">
    <source>
        <dbReference type="Proteomes" id="UP000604481"/>
    </source>
</evidence>
<dbReference type="Pfam" id="PF00155">
    <property type="entry name" value="Aminotran_1_2"/>
    <property type="match status" value="1"/>
</dbReference>